<dbReference type="SUPFAM" id="SSF53756">
    <property type="entry name" value="UDP-Glycosyltransferase/glycogen phosphorylase"/>
    <property type="match status" value="1"/>
</dbReference>
<organism evidence="2 3">
    <name type="scientific">Parabacteroides goldsteinii</name>
    <dbReference type="NCBI Taxonomy" id="328812"/>
    <lineage>
        <taxon>Bacteria</taxon>
        <taxon>Pseudomonadati</taxon>
        <taxon>Bacteroidota</taxon>
        <taxon>Bacteroidia</taxon>
        <taxon>Bacteroidales</taxon>
        <taxon>Tannerellaceae</taxon>
        <taxon>Parabacteroides</taxon>
    </lineage>
</organism>
<accession>A0A0J6CGJ6</accession>
<dbReference type="PATRIC" id="fig|328812.4.peg.543"/>
<dbReference type="InterPro" id="IPR050194">
    <property type="entry name" value="Glycosyltransferase_grp1"/>
</dbReference>
<dbReference type="PANTHER" id="PTHR45947:SF14">
    <property type="entry name" value="SLL1723 PROTEIN"/>
    <property type="match status" value="1"/>
</dbReference>
<dbReference type="CDD" id="cd03812">
    <property type="entry name" value="GT4_CapH-like"/>
    <property type="match status" value="1"/>
</dbReference>
<dbReference type="Proteomes" id="UP000036166">
    <property type="component" value="Unassembled WGS sequence"/>
</dbReference>
<reference evidence="2 3" key="1">
    <citation type="submission" date="2015-06" db="EMBL/GenBank/DDBJ databases">
        <title>Draft Genome Sequence of Parabacteroides goldsteinii with Putative Novel Metallo-Beta-Lactamases Isolated from a Blood Culture from a Human Patient.</title>
        <authorList>
            <person name="Krogh T.J."/>
            <person name="Agergaard C.N."/>
            <person name="Moller-Jensen J."/>
            <person name="Justesen U.S."/>
        </authorList>
    </citation>
    <scope>NUCLEOTIDE SEQUENCE [LARGE SCALE GENOMIC DNA]</scope>
    <source>
        <strain evidence="2 3">910340</strain>
    </source>
</reference>
<gene>
    <name evidence="2" type="ORF">ACM15_23655</name>
</gene>
<protein>
    <recommendedName>
        <fullName evidence="1">Glycosyl transferase family 1 domain-containing protein</fullName>
    </recommendedName>
</protein>
<name>A0A0J6CGJ6_9BACT</name>
<feature type="domain" description="Glycosyl transferase family 1" evidence="1">
    <location>
        <begin position="185"/>
        <end position="320"/>
    </location>
</feature>
<comment type="caution">
    <text evidence="2">The sequence shown here is derived from an EMBL/GenBank/DDBJ whole genome shotgun (WGS) entry which is preliminary data.</text>
</comment>
<dbReference type="InterPro" id="IPR001296">
    <property type="entry name" value="Glyco_trans_1"/>
</dbReference>
<dbReference type="RefSeq" id="WP_048317615.1">
    <property type="nucleotide sequence ID" value="NZ_LFJV01000111.1"/>
</dbReference>
<evidence type="ECO:0000313" key="3">
    <source>
        <dbReference type="Proteomes" id="UP000036166"/>
    </source>
</evidence>
<evidence type="ECO:0000259" key="1">
    <source>
        <dbReference type="Pfam" id="PF00534"/>
    </source>
</evidence>
<dbReference type="Pfam" id="PF00534">
    <property type="entry name" value="Glycos_transf_1"/>
    <property type="match status" value="1"/>
</dbReference>
<evidence type="ECO:0000313" key="2">
    <source>
        <dbReference type="EMBL" id="KMM31219.1"/>
    </source>
</evidence>
<dbReference type="GO" id="GO:0016757">
    <property type="term" value="F:glycosyltransferase activity"/>
    <property type="evidence" value="ECO:0007669"/>
    <property type="project" value="InterPro"/>
</dbReference>
<proteinExistence type="predicted"/>
<sequence length="366" mass="41956">MVRVVHVVSAMNRGGIETFIMNVYRHINRGEIQFDFLLSVHERCDYSDEIESLGGRIYNICSCGESLIKRWIALNSFFKKHKEYRVVHQHASSLVDIMPLIAAKNMGVPVRIMHSHNTKVDGIWFRKYIHFFNRLFINKYATDLYACSESAAIWMYGILNRDKYKIIYNGIDLNTFRFNQNVATIMRKKFEIDDGDLIIGHVGRFHPMKNHFFLLKVFEKILSVIPSAHLVLVGDGPLRPDIEKSIRELGLDNSVILTGVRDDVNRIMSMFDVLCLPSLYEGLGIVLIEAQAMGISCVVSSVVPQEAKVLDSFKFVSLSSSELVWADTIIRASQQLREQNTIQKVRNAKFDIKEVSILLMNKYLTS</sequence>
<dbReference type="EMBL" id="LFJV01000111">
    <property type="protein sequence ID" value="KMM31219.1"/>
    <property type="molecule type" value="Genomic_DNA"/>
</dbReference>
<dbReference type="PANTHER" id="PTHR45947">
    <property type="entry name" value="SULFOQUINOVOSYL TRANSFERASE SQD2"/>
    <property type="match status" value="1"/>
</dbReference>
<dbReference type="Gene3D" id="3.40.50.2000">
    <property type="entry name" value="Glycogen Phosphorylase B"/>
    <property type="match status" value="2"/>
</dbReference>
<dbReference type="AlphaFoldDB" id="A0A0J6CGJ6"/>